<dbReference type="Proteomes" id="UP001230504">
    <property type="component" value="Unassembled WGS sequence"/>
</dbReference>
<sequence>MREGPVHPRRIRGLRESGQGKIHQPVLLHATLRLPIMAQALGLPQVPWAKPEGLAVRHQKVRTHHLSRVQTLQVIRHKKDNAKTVTYNALEHIRWSGIAKHPTLVPPVPVYSPSVGDWV</sequence>
<evidence type="ECO:0000313" key="1">
    <source>
        <dbReference type="EMBL" id="KAK1569494.1"/>
    </source>
</evidence>
<dbReference type="EMBL" id="JAHLJV010000133">
    <property type="protein sequence ID" value="KAK1569494.1"/>
    <property type="molecule type" value="Genomic_DNA"/>
</dbReference>
<proteinExistence type="predicted"/>
<name>A0AAD8UZ67_9PEZI</name>
<dbReference type="AlphaFoldDB" id="A0AAD8UZ67"/>
<reference evidence="1" key="1">
    <citation type="submission" date="2021-06" db="EMBL/GenBank/DDBJ databases">
        <title>Comparative genomics, transcriptomics and evolutionary studies reveal genomic signatures of adaptation to plant cell wall in hemibiotrophic fungi.</title>
        <authorList>
            <consortium name="DOE Joint Genome Institute"/>
            <person name="Baroncelli R."/>
            <person name="Diaz J.F."/>
            <person name="Benocci T."/>
            <person name="Peng M."/>
            <person name="Battaglia E."/>
            <person name="Haridas S."/>
            <person name="Andreopoulos W."/>
            <person name="Labutti K."/>
            <person name="Pangilinan J."/>
            <person name="Floch G.L."/>
            <person name="Makela M.R."/>
            <person name="Henrissat B."/>
            <person name="Grigoriev I.V."/>
            <person name="Crouch J.A."/>
            <person name="De Vries R.P."/>
            <person name="Sukno S.A."/>
            <person name="Thon M.R."/>
        </authorList>
    </citation>
    <scope>NUCLEOTIDE SEQUENCE</scope>
    <source>
        <strain evidence="1">CBS 125086</strain>
    </source>
</reference>
<protein>
    <submittedName>
        <fullName evidence="1">Uncharacterized protein</fullName>
    </submittedName>
</protein>
<comment type="caution">
    <text evidence="1">The sequence shown here is derived from an EMBL/GenBank/DDBJ whole genome shotgun (WGS) entry which is preliminary data.</text>
</comment>
<dbReference type="RefSeq" id="XP_060407733.1">
    <property type="nucleotide sequence ID" value="XM_060556042.1"/>
</dbReference>
<accession>A0AAD8UZ67</accession>
<dbReference type="GeneID" id="85440282"/>
<organism evidence="1 2">
    <name type="scientific">Colletotrichum navitas</name>
    <dbReference type="NCBI Taxonomy" id="681940"/>
    <lineage>
        <taxon>Eukaryota</taxon>
        <taxon>Fungi</taxon>
        <taxon>Dikarya</taxon>
        <taxon>Ascomycota</taxon>
        <taxon>Pezizomycotina</taxon>
        <taxon>Sordariomycetes</taxon>
        <taxon>Hypocreomycetidae</taxon>
        <taxon>Glomerellales</taxon>
        <taxon>Glomerellaceae</taxon>
        <taxon>Colletotrichum</taxon>
        <taxon>Colletotrichum graminicola species complex</taxon>
    </lineage>
</organism>
<gene>
    <name evidence="1" type="ORF">LY79DRAFT_528562</name>
</gene>
<keyword evidence="2" id="KW-1185">Reference proteome</keyword>
<evidence type="ECO:0000313" key="2">
    <source>
        <dbReference type="Proteomes" id="UP001230504"/>
    </source>
</evidence>